<dbReference type="Proteomes" id="UP000514509">
    <property type="component" value="Chromosome"/>
</dbReference>
<evidence type="ECO:0000313" key="1">
    <source>
        <dbReference type="EMBL" id="QMU28140.1"/>
    </source>
</evidence>
<sequence>MIIIDRIKNTIGEVYAVLSYEPLKNYLMIKWFGHCTDEEVKAASLRMLDWQRKEGKRKDCKFHVHDTKEIEGAWSGLVDWINNELFPMGFEAGLRYNISILSPDLFSKLSSQALYHKKNTKVPTILCETISQAERWLTEKYKEL</sequence>
<dbReference type="KEGG" id="add:HUW48_08820"/>
<dbReference type="RefSeq" id="WP_182415328.1">
    <property type="nucleotide sequence ID" value="NZ_CP055153.1"/>
</dbReference>
<name>A0A7L7L5T6_9BACT</name>
<dbReference type="AlphaFoldDB" id="A0A7L7L5T6"/>
<reference evidence="1 2" key="1">
    <citation type="submission" date="2020-06" db="EMBL/GenBank/DDBJ databases">
        <authorList>
            <person name="Hwang Y.J."/>
        </authorList>
    </citation>
    <scope>NUCLEOTIDE SEQUENCE [LARGE SCALE GENOMIC DNA]</scope>
    <source>
        <strain evidence="1 2">KUDC8001</strain>
    </source>
</reference>
<organism evidence="1 2">
    <name type="scientific">Adhaeribacter radiodurans</name>
    <dbReference type="NCBI Taxonomy" id="2745197"/>
    <lineage>
        <taxon>Bacteria</taxon>
        <taxon>Pseudomonadati</taxon>
        <taxon>Bacteroidota</taxon>
        <taxon>Cytophagia</taxon>
        <taxon>Cytophagales</taxon>
        <taxon>Hymenobacteraceae</taxon>
        <taxon>Adhaeribacter</taxon>
    </lineage>
</organism>
<reference evidence="1 2" key="2">
    <citation type="submission" date="2020-08" db="EMBL/GenBank/DDBJ databases">
        <title>Adhaeribacter dokdonensis sp. nov., isolated from the rhizosphere of Elymus tsukushiensis, a plant native to the Dokdo Islands, Republic of Korea.</title>
        <authorList>
            <person name="Ghim S.Y."/>
        </authorList>
    </citation>
    <scope>NUCLEOTIDE SEQUENCE [LARGE SCALE GENOMIC DNA]</scope>
    <source>
        <strain evidence="1 2">KUDC8001</strain>
    </source>
</reference>
<evidence type="ECO:0008006" key="3">
    <source>
        <dbReference type="Google" id="ProtNLM"/>
    </source>
</evidence>
<dbReference type="EMBL" id="CP055153">
    <property type="protein sequence ID" value="QMU28140.1"/>
    <property type="molecule type" value="Genomic_DNA"/>
</dbReference>
<protein>
    <recommendedName>
        <fullName evidence="3">STAS/SEC14 domain-containing protein</fullName>
    </recommendedName>
</protein>
<accession>A0A7L7L5T6</accession>
<evidence type="ECO:0000313" key="2">
    <source>
        <dbReference type="Proteomes" id="UP000514509"/>
    </source>
</evidence>
<keyword evidence="2" id="KW-1185">Reference proteome</keyword>
<gene>
    <name evidence="1" type="ORF">HUW48_08820</name>
</gene>
<proteinExistence type="predicted"/>